<dbReference type="FunFam" id="1.10.1200.10:FF:000016">
    <property type="entry name" value="Non-ribosomal peptide synthase"/>
    <property type="match status" value="1"/>
</dbReference>
<dbReference type="InterPro" id="IPR036736">
    <property type="entry name" value="ACP-like_sf"/>
</dbReference>
<dbReference type="Gene3D" id="3.30.559.30">
    <property type="entry name" value="Nonribosomal peptide synthetase, condensation domain"/>
    <property type="match status" value="1"/>
</dbReference>
<dbReference type="InterPro" id="IPR020806">
    <property type="entry name" value="PKS_PP-bd"/>
</dbReference>
<dbReference type="GO" id="GO:0005737">
    <property type="term" value="C:cytoplasm"/>
    <property type="evidence" value="ECO:0007669"/>
    <property type="project" value="TreeGrafter"/>
</dbReference>
<dbReference type="FunFam" id="3.30.559.30:FF:000006">
    <property type="entry name" value="Yersiniabactin polyketide/non-ribosomal peptide synthetase"/>
    <property type="match status" value="1"/>
</dbReference>
<feature type="region of interest" description="Disordered" evidence="9">
    <location>
        <begin position="112"/>
        <end position="162"/>
    </location>
</feature>
<dbReference type="GO" id="GO:0044550">
    <property type="term" value="P:secondary metabolite biosynthetic process"/>
    <property type="evidence" value="ECO:0007669"/>
    <property type="project" value="TreeGrafter"/>
</dbReference>
<evidence type="ECO:0000256" key="6">
    <source>
        <dbReference type="ARBA" id="ARBA00022553"/>
    </source>
</evidence>
<dbReference type="InterPro" id="IPR042099">
    <property type="entry name" value="ANL_N_sf"/>
</dbReference>
<protein>
    <recommendedName>
        <fullName evidence="4">Phenyloxazoline synthase MbtB</fullName>
    </recommendedName>
    <alternativeName>
        <fullName evidence="8">Mycobactin synthetase protein B</fullName>
    </alternativeName>
</protein>
<dbReference type="InterPro" id="IPR023213">
    <property type="entry name" value="CAT-like_dom_sf"/>
</dbReference>
<evidence type="ECO:0000259" key="10">
    <source>
        <dbReference type="PROSITE" id="PS50075"/>
    </source>
</evidence>
<dbReference type="NCBIfam" id="TIGR01733">
    <property type="entry name" value="AA-adenyl-dom"/>
    <property type="match status" value="1"/>
</dbReference>
<dbReference type="FunFam" id="3.30.559.10:FF:000023">
    <property type="entry name" value="Non-ribosomal peptide synthetase"/>
    <property type="match status" value="1"/>
</dbReference>
<keyword evidence="6" id="KW-0597">Phosphoprotein</keyword>
<dbReference type="SUPFAM" id="SSF56801">
    <property type="entry name" value="Acetyl-CoA synthetase-like"/>
    <property type="match status" value="1"/>
</dbReference>
<dbReference type="InterPro" id="IPR020845">
    <property type="entry name" value="AMP-binding_CS"/>
</dbReference>
<dbReference type="Gene3D" id="3.30.559.10">
    <property type="entry name" value="Chloramphenicol acetyltransferase-like domain"/>
    <property type="match status" value="1"/>
</dbReference>
<feature type="domain" description="Carrier" evidence="10">
    <location>
        <begin position="1401"/>
        <end position="1477"/>
    </location>
</feature>
<dbReference type="Gene3D" id="3.30.300.30">
    <property type="match status" value="1"/>
</dbReference>
<organism evidence="11">
    <name type="scientific">Nocardia otitidiscaviarum</name>
    <dbReference type="NCBI Taxonomy" id="1823"/>
    <lineage>
        <taxon>Bacteria</taxon>
        <taxon>Bacillati</taxon>
        <taxon>Actinomycetota</taxon>
        <taxon>Actinomycetes</taxon>
        <taxon>Mycobacteriales</taxon>
        <taxon>Nocardiaceae</taxon>
        <taxon>Nocardia</taxon>
    </lineage>
</organism>
<dbReference type="GO" id="GO:0000036">
    <property type="term" value="F:acyl carrier activity"/>
    <property type="evidence" value="ECO:0007669"/>
    <property type="project" value="TreeGrafter"/>
</dbReference>
<dbReference type="GO" id="GO:0031177">
    <property type="term" value="F:phosphopantetheine binding"/>
    <property type="evidence" value="ECO:0007669"/>
    <property type="project" value="InterPro"/>
</dbReference>
<dbReference type="EMBL" id="AB700585">
    <property type="protein sequence ID" value="BAO99108.1"/>
    <property type="molecule type" value="Genomic_DNA"/>
</dbReference>
<evidence type="ECO:0000256" key="8">
    <source>
        <dbReference type="ARBA" id="ARBA00033440"/>
    </source>
</evidence>
<dbReference type="PROSITE" id="PS50075">
    <property type="entry name" value="CARRIER"/>
    <property type="match status" value="2"/>
</dbReference>
<dbReference type="PANTHER" id="PTHR45527:SF10">
    <property type="entry name" value="PYOCHELIN SYNTHASE PCHF"/>
    <property type="match status" value="1"/>
</dbReference>
<dbReference type="Pfam" id="PF13193">
    <property type="entry name" value="AMP-binding_C"/>
    <property type="match status" value="1"/>
</dbReference>
<evidence type="ECO:0000256" key="1">
    <source>
        <dbReference type="ARBA" id="ARBA00001957"/>
    </source>
</evidence>
<keyword evidence="5" id="KW-0596">Phosphopantetheine</keyword>
<reference evidence="11" key="1">
    <citation type="journal article" date="2014" name="BMC Genomics">
        <title>Genome based analysis of type-I polyketide synthase and nonribosomal peptide synthetase gene clusters in seven strains of five representative Nocardia species.</title>
        <authorList>
            <person name="Komaki H."/>
            <person name="Ichikawa N."/>
            <person name="Hosoyama A."/>
            <person name="Takahashi-Nakaguchi A."/>
            <person name="Matsuzawa T."/>
            <person name="Suzuki K."/>
            <person name="Fujita N."/>
            <person name="Gonoi T."/>
        </authorList>
    </citation>
    <scope>NUCLEOTIDE SEQUENCE</scope>
    <source>
        <strain evidence="11">IFM 11049</strain>
    </source>
</reference>
<dbReference type="InterPro" id="IPR045851">
    <property type="entry name" value="AMP-bd_C_sf"/>
</dbReference>
<dbReference type="InterPro" id="IPR009081">
    <property type="entry name" value="PP-bd_ACP"/>
</dbReference>
<dbReference type="CDD" id="cd19535">
    <property type="entry name" value="Cyc_NRPS"/>
    <property type="match status" value="1"/>
</dbReference>
<dbReference type="InterPro" id="IPR057737">
    <property type="entry name" value="Condensation_MtbB-like"/>
</dbReference>
<dbReference type="GO" id="GO:0016874">
    <property type="term" value="F:ligase activity"/>
    <property type="evidence" value="ECO:0007669"/>
    <property type="project" value="UniProtKB-KW"/>
</dbReference>
<name>A0A060PWJ4_9NOCA</name>
<dbReference type="PROSITE" id="PS00012">
    <property type="entry name" value="PHOSPHOPANTETHEINE"/>
    <property type="match status" value="1"/>
</dbReference>
<dbReference type="PROSITE" id="PS00455">
    <property type="entry name" value="AMP_BINDING"/>
    <property type="match status" value="1"/>
</dbReference>
<evidence type="ECO:0000256" key="4">
    <source>
        <dbReference type="ARBA" id="ARBA00016743"/>
    </source>
</evidence>
<feature type="region of interest" description="Disordered" evidence="9">
    <location>
        <begin position="629"/>
        <end position="668"/>
    </location>
</feature>
<dbReference type="InterPro" id="IPR000873">
    <property type="entry name" value="AMP-dep_synth/lig_dom"/>
</dbReference>
<dbReference type="InterPro" id="IPR010071">
    <property type="entry name" value="AA_adenyl_dom"/>
</dbReference>
<dbReference type="Gene3D" id="1.10.1200.10">
    <property type="entry name" value="ACP-like"/>
    <property type="match status" value="2"/>
</dbReference>
<dbReference type="Pfam" id="PF00668">
    <property type="entry name" value="Condensation"/>
    <property type="match status" value="1"/>
</dbReference>
<evidence type="ECO:0000256" key="9">
    <source>
        <dbReference type="SAM" id="MobiDB-lite"/>
    </source>
</evidence>
<comment type="similarity">
    <text evidence="3">Belongs to the ATP-dependent AMP-binding enzyme family. MbtB subfamily.</text>
</comment>
<dbReference type="Pfam" id="PF00550">
    <property type="entry name" value="PP-binding"/>
    <property type="match status" value="2"/>
</dbReference>
<dbReference type="SMART" id="SM00823">
    <property type="entry name" value="PKS_PP"/>
    <property type="match status" value="2"/>
</dbReference>
<keyword evidence="7" id="KW-0436">Ligase</keyword>
<sequence>MESAQSGSDATGAAIGKDEIRTAIATHLGLDPADIADGDDLIQLGLDSIRTMKLAGGWRKRGIAVNFAQLAAEPTVADWHRLLGGDPAAPEPDGGAGAHRAPTEIAGADAAVGGAYSTGGGESSGAPAADADEAGETVRVARPSAAGSSPTTVTVDDAVRPDDGSPFPLAPMQHAYWIGRSEGQQLGAVAAHLYVEFDGGDVDPGRLERAAELLVARHPMLRTRFLPDGTQQTMERPGRPVWSVTDLRDRDAAEVERVLESLRERKTHQLMAVQDGQVIDIALTLLPGGRTRLHLDVDMLAADAMSYRILVGDLARLYHGEELPPQTYTFREYLAGQAAPGPDHARDRDWWQRRLSELPGAPELPRASELAHATAPAPASAVAGHSAEMRTVRFHRWLSPTAKARMFAAAHTRGITPAMALASVFAETIGGWSAQRRFLLNLPLFHREPVHPQVDGVVGDFTSSVLLEVDVTEPATVTERAQALQRELHAAGAHSAYSGLEVLRDLGRLRGEPVLAPIVYTSAINLGELFAEHVTDTFGDPAWIISQGPQVLLDAQVTEVRGGLLLNWDVRASAFPAGMVEAMFARYIDAILRLAGITDSSEASETIGGTGISARAASAPTRRDGAVDAMAATSESASAPRQAHAEAAHTSTAAELTGVEPTATEPTGVEPTAAELTGAGMSGAGSAVAEAAATGVNAAGVTAHGSAVTAKESGVAGISAAGTTEHAASGTAVSGAFVDGVDTAVGIAPAVPATDATGAPSQAGTDLAAQVDAMEEAVAAALSAARPVDNTETGWDAEATVRIPLEQAVVRSRVNATSGPVSGRTLHAGLFQHAAANPDAPAVIWETDAEPGCGATEFAETVAGRGFDPAAGTVAAQAGARRGVAGSEQERAHIQGERAARTDGRPDGQDDVQADGRAHGERAARAHTLTYGELAAQALAVAGALRAAGVRPGDAVAVQLPKGPDQIVATVGVLAAGGVYVPIGFDQPAARRAEIIRTGAVVAALTAGAEVPEVRTLALAGARVFAEPLAEPVFPDPEAIAYVLFTSGSTGKPKGVEVPHRAAMNTIDDLDDRFDLGPADRALALSALEFDLSVYDIFGLFAVGGAVLAVDETQRAEPARWLELIERHRVSVLNCVPSLLDMLLSAASGRRLDSLRMVILGGDWVDVALPGRLRQVAPDCRFAGLGGATETAIHSTICEVVDARVPAEWSAVPYGTPLRNVRCRVVGPAGHDCPDWVTGELWIGGDGVAAGYRNDPERTADRFVTHEGLRWYRTGDLARYLPDGTLEFLGRADHQVKIRGYRVELGEVESALRALPGVRHAIAAVIGSAAPKLTAVVVGVEGAELRVETLLAQAADLLPVYMIPTRVELLAELPFTANGKPDRKAIATLLAAGERVSEFVAPRTDLERTLADIVAAVLGRDRVGAIDDFFALGGDSVLATAVVARVREWLDSPDTVVSDFFAARTVAGLAQRLLERERRTATPGRLATVAAMYLEVAALSDEEVLAQR</sequence>
<evidence type="ECO:0000256" key="3">
    <source>
        <dbReference type="ARBA" id="ARBA00007380"/>
    </source>
</evidence>
<feature type="region of interest" description="Disordered" evidence="9">
    <location>
        <begin position="881"/>
        <end position="921"/>
    </location>
</feature>
<accession>A0A060PWJ4</accession>
<dbReference type="SUPFAM" id="SSF52777">
    <property type="entry name" value="CoA-dependent acyltransferases"/>
    <property type="match status" value="2"/>
</dbReference>
<dbReference type="Pfam" id="PF00501">
    <property type="entry name" value="AMP-binding"/>
    <property type="match status" value="1"/>
</dbReference>
<dbReference type="FunFam" id="3.40.50.12780:FF:000012">
    <property type="entry name" value="Non-ribosomal peptide synthetase"/>
    <property type="match status" value="1"/>
</dbReference>
<feature type="domain" description="Carrier" evidence="10">
    <location>
        <begin position="14"/>
        <end position="87"/>
    </location>
</feature>
<dbReference type="UniPathway" id="UPA00011"/>
<evidence type="ECO:0000256" key="5">
    <source>
        <dbReference type="ARBA" id="ARBA00022450"/>
    </source>
</evidence>
<proteinExistence type="inferred from homology"/>
<comment type="cofactor">
    <cofactor evidence="1">
        <name>pantetheine 4'-phosphate</name>
        <dbReference type="ChEBI" id="CHEBI:47942"/>
    </cofactor>
</comment>
<evidence type="ECO:0000313" key="11">
    <source>
        <dbReference type="EMBL" id="BAO99108.1"/>
    </source>
</evidence>
<dbReference type="PANTHER" id="PTHR45527">
    <property type="entry name" value="NONRIBOSOMAL PEPTIDE SYNTHETASE"/>
    <property type="match status" value="1"/>
</dbReference>
<evidence type="ECO:0000256" key="2">
    <source>
        <dbReference type="ARBA" id="ARBA00005102"/>
    </source>
</evidence>
<dbReference type="Gene3D" id="3.40.50.12780">
    <property type="entry name" value="N-terminal domain of ligase-like"/>
    <property type="match status" value="1"/>
</dbReference>
<dbReference type="SUPFAM" id="SSF47336">
    <property type="entry name" value="ACP-like"/>
    <property type="match status" value="2"/>
</dbReference>
<dbReference type="InterPro" id="IPR001242">
    <property type="entry name" value="Condensation_dom"/>
</dbReference>
<evidence type="ECO:0000256" key="7">
    <source>
        <dbReference type="ARBA" id="ARBA00022598"/>
    </source>
</evidence>
<dbReference type="InterPro" id="IPR025110">
    <property type="entry name" value="AMP-bd_C"/>
</dbReference>
<comment type="pathway">
    <text evidence="2">Siderophore biosynthesis; mycobactin biosynthesis.</text>
</comment>
<dbReference type="GO" id="GO:0043041">
    <property type="term" value="P:amino acid activation for nonribosomal peptide biosynthetic process"/>
    <property type="evidence" value="ECO:0007669"/>
    <property type="project" value="TreeGrafter"/>
</dbReference>
<feature type="compositionally biased region" description="Basic and acidic residues" evidence="9">
    <location>
        <begin position="888"/>
        <end position="921"/>
    </location>
</feature>
<dbReference type="InterPro" id="IPR006162">
    <property type="entry name" value="Ppantetheine_attach_site"/>
</dbReference>